<reference evidence="2 3" key="1">
    <citation type="submission" date="2023-04" db="EMBL/GenBank/DDBJ databases">
        <title>A novel bacteria isolated from coastal sediment.</title>
        <authorList>
            <person name="Liu X.-J."/>
            <person name="Du Z.-J."/>
        </authorList>
    </citation>
    <scope>NUCLEOTIDE SEQUENCE [LARGE SCALE GENOMIC DNA]</scope>
    <source>
        <strain evidence="2 3">SDUM461004</strain>
    </source>
</reference>
<dbReference type="PANTHER" id="PTHR34219:SF3">
    <property type="entry name" value="BLL7967 PROTEIN"/>
    <property type="match status" value="1"/>
</dbReference>
<name>A0ABU1AF91_9BACT</name>
<evidence type="ECO:0000256" key="1">
    <source>
        <dbReference type="SAM" id="Phobius"/>
    </source>
</evidence>
<dbReference type="RefSeq" id="WP_308983973.1">
    <property type="nucleotide sequence ID" value="NZ_JARXIC010000004.1"/>
</dbReference>
<feature type="transmembrane region" description="Helical" evidence="1">
    <location>
        <begin position="210"/>
        <end position="235"/>
    </location>
</feature>
<accession>A0ABU1AF91</accession>
<feature type="transmembrane region" description="Helical" evidence="1">
    <location>
        <begin position="12"/>
        <end position="36"/>
    </location>
</feature>
<gene>
    <name evidence="2" type="ORF">QEH59_03520</name>
</gene>
<dbReference type="InterPro" id="IPR005625">
    <property type="entry name" value="PepSY-ass_TM"/>
</dbReference>
<sequence length="376" mass="42589">MSPKWTKRLLSLHRWTGLITGINILILSITGAYLVVAEDIDAWREAIPQNESIEESPLTALNVESYTNSLNIAYRTLLEHYPEARLQRVRMAQQDSIQHEFGLLQTDELGTEHFERYYVEASSGQLIDDTHMHDHSFTHWVLELHANLFLGIFGILFLAIIGSLFLISCISGLLVYFPYTFKLELGRVRWEKRWPIILGDWHKLLGLSSLVFNILIALSGVALTIGFLLSQMWVLQTLQERTSQQSLEIPLSQTRSLTKPGNIYQAFSKEFEHASIETLYYPGGPQGENHYLILANASGLFTEFIPLVITSPIHSPQELSQLQLPLWIQAVAISAPIHFGNFGGWPIKILYVLLGLSSGLLSCSGALLYARKRFRK</sequence>
<evidence type="ECO:0000313" key="2">
    <source>
        <dbReference type="EMBL" id="MDQ8193479.1"/>
    </source>
</evidence>
<keyword evidence="1" id="KW-0812">Transmembrane</keyword>
<feature type="transmembrane region" description="Helical" evidence="1">
    <location>
        <begin position="349"/>
        <end position="370"/>
    </location>
</feature>
<evidence type="ECO:0000313" key="3">
    <source>
        <dbReference type="Proteomes" id="UP001243717"/>
    </source>
</evidence>
<keyword evidence="3" id="KW-1185">Reference proteome</keyword>
<keyword evidence="1" id="KW-0472">Membrane</keyword>
<feature type="transmembrane region" description="Helical" evidence="1">
    <location>
        <begin position="148"/>
        <end position="177"/>
    </location>
</feature>
<comment type="caution">
    <text evidence="2">The sequence shown here is derived from an EMBL/GenBank/DDBJ whole genome shotgun (WGS) entry which is preliminary data.</text>
</comment>
<proteinExistence type="predicted"/>
<dbReference type="PANTHER" id="PTHR34219">
    <property type="entry name" value="IRON-REGULATED INNER MEMBRANE PROTEIN-RELATED"/>
    <property type="match status" value="1"/>
</dbReference>
<organism evidence="2 3">
    <name type="scientific">Thalassobacterium sedimentorum</name>
    <dbReference type="NCBI Taxonomy" id="3041258"/>
    <lineage>
        <taxon>Bacteria</taxon>
        <taxon>Pseudomonadati</taxon>
        <taxon>Verrucomicrobiota</taxon>
        <taxon>Opitutia</taxon>
        <taxon>Puniceicoccales</taxon>
        <taxon>Coraliomargaritaceae</taxon>
        <taxon>Thalassobacterium</taxon>
    </lineage>
</organism>
<dbReference type="Proteomes" id="UP001243717">
    <property type="component" value="Unassembled WGS sequence"/>
</dbReference>
<dbReference type="Pfam" id="PF03929">
    <property type="entry name" value="PepSY_TM"/>
    <property type="match status" value="1"/>
</dbReference>
<dbReference type="EMBL" id="JARXIC010000004">
    <property type="protein sequence ID" value="MDQ8193479.1"/>
    <property type="molecule type" value="Genomic_DNA"/>
</dbReference>
<protein>
    <submittedName>
        <fullName evidence="2">PepSY-associated TM helix domain-containing protein</fullName>
    </submittedName>
</protein>
<keyword evidence="1" id="KW-1133">Transmembrane helix</keyword>